<reference evidence="2 3" key="1">
    <citation type="submission" date="2017-08" db="EMBL/GenBank/DDBJ databases">
        <title>Multipartite genome sequences of Sinorhizobium species nodulating soybeans.</title>
        <authorList>
            <person name="Tian C.F."/>
        </authorList>
    </citation>
    <scope>NUCLEOTIDE SEQUENCE [LARGE SCALE GENOMIC DNA]</scope>
    <source>
        <strain evidence="2 3">CCBAU 05684</strain>
    </source>
</reference>
<keyword evidence="3" id="KW-1185">Reference proteome</keyword>
<feature type="region of interest" description="Disordered" evidence="1">
    <location>
        <begin position="1"/>
        <end position="24"/>
    </location>
</feature>
<accession>A0A249PAT7</accession>
<protein>
    <submittedName>
        <fullName evidence="2">Uncharacterized protein</fullName>
    </submittedName>
</protein>
<name>A0A249PAT7_9HYPH</name>
<gene>
    <name evidence="2" type="ORF">SJ05684_c15000</name>
</gene>
<evidence type="ECO:0000313" key="3">
    <source>
        <dbReference type="Proteomes" id="UP000217211"/>
    </source>
</evidence>
<dbReference type="EMBL" id="CP023067">
    <property type="protein sequence ID" value="ASY62946.1"/>
    <property type="molecule type" value="Genomic_DNA"/>
</dbReference>
<dbReference type="AlphaFoldDB" id="A0A249PAT7"/>
<organism evidence="2 3">
    <name type="scientific">Sinorhizobium sojae CCBAU 05684</name>
    <dbReference type="NCBI Taxonomy" id="716928"/>
    <lineage>
        <taxon>Bacteria</taxon>
        <taxon>Pseudomonadati</taxon>
        <taxon>Pseudomonadota</taxon>
        <taxon>Alphaproteobacteria</taxon>
        <taxon>Hyphomicrobiales</taxon>
        <taxon>Rhizobiaceae</taxon>
        <taxon>Sinorhizobium/Ensifer group</taxon>
        <taxon>Sinorhizobium</taxon>
    </lineage>
</organism>
<proteinExistence type="predicted"/>
<dbReference type="Proteomes" id="UP000217211">
    <property type="component" value="Chromosome"/>
</dbReference>
<evidence type="ECO:0000313" key="2">
    <source>
        <dbReference type="EMBL" id="ASY62946.1"/>
    </source>
</evidence>
<sequence length="88" mass="9354">MQGQGAPDSRARTGDPGQAVFRAGGKSSRHLLLTSVGTLPLPQSPTFNQADRCDGRCTSASRPSFDRGDDFCLGQESCETLFLVYSTA</sequence>
<evidence type="ECO:0000256" key="1">
    <source>
        <dbReference type="SAM" id="MobiDB-lite"/>
    </source>
</evidence>
<dbReference type="KEGG" id="esj:SJ05684_c15000"/>